<protein>
    <submittedName>
        <fullName evidence="1">Uncharacterized protein</fullName>
    </submittedName>
</protein>
<proteinExistence type="predicted"/>
<keyword evidence="2" id="KW-1185">Reference proteome</keyword>
<organism evidence="1 2">
    <name type="scientific">Cardiosporidium cionae</name>
    <dbReference type="NCBI Taxonomy" id="476202"/>
    <lineage>
        <taxon>Eukaryota</taxon>
        <taxon>Sar</taxon>
        <taxon>Alveolata</taxon>
        <taxon>Apicomplexa</taxon>
        <taxon>Aconoidasida</taxon>
        <taxon>Nephromycida</taxon>
        <taxon>Cardiosporidium</taxon>
    </lineage>
</organism>
<name>A0ABQ7J640_9APIC</name>
<dbReference type="Proteomes" id="UP000823046">
    <property type="component" value="Unassembled WGS sequence"/>
</dbReference>
<sequence length="476" mass="54308">TITFPSQLWLRCLANLAEVETIGGDEILPSLALKRISFLYNQSLSFLKRIQYLCYGNHRPLPLTSRFIHVKFKFFKVMYTFLSFLDEISWLPRIKPKDSSIQKTLESVGEKFWKISSEFWTLSVSSLELSLTSRRIFRFHHCMALCLAHLCVFLYHRLPLPPPECIPSSPLSFASLLCSSLSMSTLHKTSTWPSTLDLRPLWFSISSTLQGVRTQAPSSPSMSPCISNVPLKWIFFSTFDAALPPRCPRLPYLYKTLAPLLSLTISSCETKQPCKREIPSSKKMLSPRLSSLPNTPPPTVSLQLAFPEAFIEACKSLVQTTLRLPWPIPPRVLNTTPLPWIAMEATLLNSLGLRQRSGIIPTLEYTGILNNASAITQTAWKYARLCLIVWKTEPTAIEEEFIFEENLGLENKTSHICYFQRDIRIEASYFRFTHALSISLEILQYLRIYSLPLNHKREPLGVLSQTRLVGDTTQKE</sequence>
<evidence type="ECO:0000313" key="1">
    <source>
        <dbReference type="EMBL" id="KAF8819466.1"/>
    </source>
</evidence>
<gene>
    <name evidence="1" type="ORF">IE077_000058</name>
</gene>
<dbReference type="EMBL" id="JADAQX010000743">
    <property type="protein sequence ID" value="KAF8819466.1"/>
    <property type="molecule type" value="Genomic_DNA"/>
</dbReference>
<comment type="caution">
    <text evidence="1">The sequence shown here is derived from an EMBL/GenBank/DDBJ whole genome shotgun (WGS) entry which is preliminary data.</text>
</comment>
<evidence type="ECO:0000313" key="2">
    <source>
        <dbReference type="Proteomes" id="UP000823046"/>
    </source>
</evidence>
<accession>A0ABQ7J640</accession>
<reference evidence="1 2" key="1">
    <citation type="journal article" date="2020" name="bioRxiv">
        <title>Metabolic contributions of an alphaproteobacterial endosymbiont in the apicomplexan Cardiosporidium cionae.</title>
        <authorList>
            <person name="Hunter E.S."/>
            <person name="Paight C.J."/>
            <person name="Lane C.E."/>
        </authorList>
    </citation>
    <scope>NUCLEOTIDE SEQUENCE [LARGE SCALE GENOMIC DNA]</scope>
    <source>
        <strain evidence="1">ESH_2018</strain>
    </source>
</reference>
<feature type="non-terminal residue" evidence="1">
    <location>
        <position position="1"/>
    </location>
</feature>